<dbReference type="EMBL" id="KX349284">
    <property type="protein sequence ID" value="AOO09970.1"/>
    <property type="molecule type" value="Genomic_DNA"/>
</dbReference>
<dbReference type="EMBL" id="KX349226">
    <property type="protein sequence ID" value="AON97549.1"/>
    <property type="molecule type" value="Genomic_DNA"/>
</dbReference>
<accession>A0A1D7RRI0</accession>
<dbReference type="EMBL" id="KX349254">
    <property type="protein sequence ID" value="AOO03544.1"/>
    <property type="molecule type" value="Genomic_DNA"/>
</dbReference>
<dbReference type="Proteomes" id="UP000220862">
    <property type="component" value="Segment"/>
</dbReference>
<sequence>MALSKISGNQISTSTEAIITTLTFLNSNSVFRLPAGTQAQRPSGVSIGTLRFNTDTDAAEIYKADDGSGSAGWAAVSGGGPSLGEDSVIRTNQNTISENITVGPTAGDEFANGMSAGPITIANGFTITIENGGAWSVR</sequence>
<evidence type="ECO:0000313" key="44">
    <source>
        <dbReference type="EMBL" id="AOO06752.1"/>
    </source>
</evidence>
<dbReference type="Proteomes" id="UP000219973">
    <property type="component" value="Segment"/>
</dbReference>
<dbReference type="EMBL" id="KX349245">
    <property type="protein sequence ID" value="AOO01619.1"/>
    <property type="molecule type" value="Genomic_DNA"/>
</dbReference>
<evidence type="ECO:0000313" key="46">
    <source>
        <dbReference type="EMBL" id="AOO07180.1"/>
    </source>
</evidence>
<evidence type="ECO:0000313" key="52">
    <source>
        <dbReference type="EMBL" id="AOO08468.1"/>
    </source>
</evidence>
<dbReference type="Proteomes" id="UP000220822">
    <property type="component" value="Genome"/>
</dbReference>
<evidence type="ECO:0000313" key="18">
    <source>
        <dbReference type="EMBL" id="AOO01191.1"/>
    </source>
</evidence>
<protein>
    <submittedName>
        <fullName evidence="31">Uncharacterized protein</fullName>
    </submittedName>
</protein>
<evidence type="ECO:0000313" key="57">
    <source>
        <dbReference type="EMBL" id="AOO09541.1"/>
    </source>
</evidence>
<dbReference type="Proteomes" id="UP000220457">
    <property type="component" value="Segment"/>
</dbReference>
<dbReference type="EMBL" id="KX349239">
    <property type="protein sequence ID" value="AOO00336.1"/>
    <property type="molecule type" value="Genomic_DNA"/>
</dbReference>
<dbReference type="Proteomes" id="UP000219987">
    <property type="component" value="Segment"/>
</dbReference>
<dbReference type="Proteomes" id="UP000219867">
    <property type="component" value="Segment"/>
</dbReference>
<evidence type="ECO:0000313" key="9">
    <source>
        <dbReference type="EMBL" id="AON99265.1"/>
    </source>
</evidence>
<dbReference type="Proteomes" id="UP000220899">
    <property type="component" value="Segment"/>
</dbReference>
<evidence type="ECO:0000313" key="47">
    <source>
        <dbReference type="EMBL" id="AOO07394.1"/>
    </source>
</evidence>
<dbReference type="Proteomes" id="UP000220495">
    <property type="component" value="Genome"/>
</dbReference>
<dbReference type="Proteomes" id="UP000219940">
    <property type="component" value="Segment"/>
</dbReference>
<evidence type="ECO:0000313" key="21">
    <source>
        <dbReference type="EMBL" id="AOO01833.1"/>
    </source>
</evidence>
<dbReference type="EMBL" id="KX349242">
    <property type="protein sequence ID" value="AOO00977.1"/>
    <property type="molecule type" value="Genomic_DNA"/>
</dbReference>
<evidence type="ECO:0000313" key="7">
    <source>
        <dbReference type="EMBL" id="AON98837.1"/>
    </source>
</evidence>
<evidence type="ECO:0000313" key="40">
    <source>
        <dbReference type="EMBL" id="AOO05897.1"/>
    </source>
</evidence>
<dbReference type="EMBL" id="KX349277">
    <property type="protein sequence ID" value="AOO08468.1"/>
    <property type="molecule type" value="Genomic_DNA"/>
</dbReference>
<dbReference type="EMBL" id="KX349271">
    <property type="protein sequence ID" value="AOO07180.1"/>
    <property type="molecule type" value="Genomic_DNA"/>
</dbReference>
<dbReference type="EMBL" id="KX349235">
    <property type="protein sequence ID" value="AON99480.1"/>
    <property type="molecule type" value="Genomic_DNA"/>
</dbReference>
<dbReference type="EMBL" id="KX349253">
    <property type="protein sequence ID" value="AOO03330.1"/>
    <property type="molecule type" value="Genomic_DNA"/>
</dbReference>
<evidence type="ECO:0000313" key="1">
    <source>
        <dbReference type="EMBL" id="AON97549.1"/>
    </source>
</evidence>
<dbReference type="EMBL" id="KX349252">
    <property type="protein sequence ID" value="AOO03116.1"/>
    <property type="molecule type" value="Genomic_DNA"/>
</dbReference>
<dbReference type="Proteomes" id="UP000220729">
    <property type="component" value="Segment"/>
</dbReference>
<dbReference type="Proteomes" id="UP000219866">
    <property type="component" value="Segment"/>
</dbReference>
<evidence type="ECO:0000313" key="60">
    <source>
        <dbReference type="Proteomes" id="UP000219740"/>
    </source>
</evidence>
<evidence type="ECO:0000313" key="45">
    <source>
        <dbReference type="EMBL" id="AOO06966.1"/>
    </source>
</evidence>
<dbReference type="EMBL" id="KX349259">
    <property type="protein sequence ID" value="AOO04614.1"/>
    <property type="molecule type" value="Genomic_DNA"/>
</dbReference>
<dbReference type="EMBL" id="KX349269">
    <property type="protein sequence ID" value="AOO06752.1"/>
    <property type="molecule type" value="Genomic_DNA"/>
</dbReference>
<dbReference type="Proteomes" id="UP000220274">
    <property type="component" value="Genome"/>
</dbReference>
<dbReference type="EMBL" id="KX349261">
    <property type="protein sequence ID" value="AOO05041.1"/>
    <property type="molecule type" value="Genomic_DNA"/>
</dbReference>
<evidence type="ECO:0000313" key="6">
    <source>
        <dbReference type="EMBL" id="AON98622.1"/>
    </source>
</evidence>
<evidence type="ECO:0000313" key="5">
    <source>
        <dbReference type="EMBL" id="AON98407.1"/>
    </source>
</evidence>
<evidence type="ECO:0000313" key="49">
    <source>
        <dbReference type="EMBL" id="AOO07824.1"/>
    </source>
</evidence>
<dbReference type="EMBL" id="KX349233">
    <property type="protein sequence ID" value="AON99051.1"/>
    <property type="molecule type" value="Genomic_DNA"/>
</dbReference>
<evidence type="ECO:0000313" key="10">
    <source>
        <dbReference type="EMBL" id="AON99480.1"/>
    </source>
</evidence>
<organism evidence="31 62">
    <name type="scientific">Synechococcus phage S-RIM2</name>
    <dbReference type="NCBI Taxonomy" id="687800"/>
    <lineage>
        <taxon>Viruses</taxon>
        <taxon>Duplodnaviria</taxon>
        <taxon>Heunggongvirae</taxon>
        <taxon>Uroviricota</taxon>
        <taxon>Caudoviricetes</taxon>
        <taxon>Pantevenvirales</taxon>
        <taxon>Kyanoviridae</taxon>
        <taxon>Nerrivikvirus</taxon>
        <taxon>Nerrivikvirus srim2</taxon>
    </lineage>
</organism>
<dbReference type="EMBL" id="KX349230">
    <property type="protein sequence ID" value="AON98407.1"/>
    <property type="molecule type" value="Genomic_DNA"/>
</dbReference>
<evidence type="ECO:0000313" key="48">
    <source>
        <dbReference type="EMBL" id="AOO07608.1"/>
    </source>
</evidence>
<dbReference type="EMBL" id="KX349278">
    <property type="protein sequence ID" value="AOO08683.1"/>
    <property type="molecule type" value="Genomic_DNA"/>
</dbReference>
<dbReference type="EMBL" id="KX349236">
    <property type="protein sequence ID" value="AON99694.1"/>
    <property type="molecule type" value="Genomic_DNA"/>
</dbReference>
<evidence type="ECO:0000313" key="14">
    <source>
        <dbReference type="EMBL" id="AOO00336.1"/>
    </source>
</evidence>
<dbReference type="Proteomes" id="UP000220738">
    <property type="component" value="Segment"/>
</dbReference>
<dbReference type="Proteomes" id="UP000220745">
    <property type="component" value="Segment"/>
</dbReference>
<dbReference type="Proteomes" id="UP000229411">
    <property type="component" value="Segment"/>
</dbReference>
<evidence type="ECO:0000313" key="51">
    <source>
        <dbReference type="EMBL" id="AOO08254.1"/>
    </source>
</evidence>
<evidence type="ECO:0000313" key="2">
    <source>
        <dbReference type="EMBL" id="AON97763.1"/>
    </source>
</evidence>
<dbReference type="EMBL" id="KX349247">
    <property type="protein sequence ID" value="AOO02047.1"/>
    <property type="molecule type" value="Genomic_DNA"/>
</dbReference>
<dbReference type="Proteomes" id="UP000219847">
    <property type="component" value="Segment"/>
</dbReference>
<evidence type="ECO:0000313" key="32">
    <source>
        <dbReference type="EMBL" id="AOO04186.1"/>
    </source>
</evidence>
<evidence type="ECO:0000313" key="20">
    <source>
        <dbReference type="EMBL" id="AOO01619.1"/>
    </source>
</evidence>
<dbReference type="Proteomes" id="UP000219792">
    <property type="component" value="Segment"/>
</dbReference>
<evidence type="ECO:0000313" key="3">
    <source>
        <dbReference type="EMBL" id="AON97977.1"/>
    </source>
</evidence>
<evidence type="ECO:0000313" key="58">
    <source>
        <dbReference type="EMBL" id="AOO09755.1"/>
    </source>
</evidence>
<evidence type="ECO:0000313" key="26">
    <source>
        <dbReference type="EMBL" id="AOO02902.1"/>
    </source>
</evidence>
<dbReference type="EMBL" id="KX349238">
    <property type="protein sequence ID" value="AOO00122.1"/>
    <property type="molecule type" value="Genomic_DNA"/>
</dbReference>
<evidence type="ECO:0000313" key="56">
    <source>
        <dbReference type="EMBL" id="AOO09327.1"/>
    </source>
</evidence>
<dbReference type="EMBL" id="KX349232">
    <property type="protein sequence ID" value="AON98837.1"/>
    <property type="molecule type" value="Genomic_DNA"/>
</dbReference>
<dbReference type="EMBL" id="KX349241">
    <property type="protein sequence ID" value="AOO00763.1"/>
    <property type="molecule type" value="Genomic_DNA"/>
</dbReference>
<dbReference type="Proteomes" id="UP000220787">
    <property type="component" value="Segment"/>
</dbReference>
<evidence type="ECO:0000313" key="25">
    <source>
        <dbReference type="EMBL" id="AOO02688.1"/>
    </source>
</evidence>
<evidence type="ECO:0000313" key="28">
    <source>
        <dbReference type="EMBL" id="AOO03330.1"/>
    </source>
</evidence>
<dbReference type="Proteomes" id="UP000220960">
    <property type="component" value="Segment"/>
</dbReference>
<dbReference type="Proteomes" id="UP000220455">
    <property type="component" value="Segment"/>
</dbReference>
<dbReference type="Proteomes" id="UP000220036">
    <property type="component" value="Segment"/>
</dbReference>
<evidence type="ECO:0000313" key="43">
    <source>
        <dbReference type="EMBL" id="AOO06538.1"/>
    </source>
</evidence>
<dbReference type="Proteomes" id="UP000220062">
    <property type="component" value="Segment"/>
</dbReference>
<reference evidence="60 61" key="1">
    <citation type="journal article" date="2016" name="Environ. Microbiol.">
        <title>Genomic diversification of marine cyanophages into stable ecotypes.</title>
        <authorList>
            <person name="Marston M.F."/>
            <person name="Martiny J.B."/>
        </authorList>
    </citation>
    <scope>NUCLEOTIDE SEQUENCE [LARGE SCALE GENOMIC DNA]</scope>
    <source>
        <strain evidence="1">Fa_02_0709</strain>
        <strain evidence="2">Fa_10_0709</strain>
        <strain evidence="3">Fa_24_0709</strain>
        <strain evidence="4">LIS_01_1010</strain>
        <strain evidence="5">LIS_02_1013</strain>
        <strain evidence="6">LIS_06_1010</strain>
        <strain evidence="7">LIS_09_1010</strain>
        <strain evidence="8">LIS_11_1010</strain>
        <strain evidence="9">LIS_12_1010</strain>
        <strain evidence="10">LIS_14_1013</strain>
        <strain evidence="11">NJ_05_1013</strain>
        <strain evidence="12">Np_01_0709</strain>
        <strain evidence="13">Np_01_1112</strain>
        <strain evidence="14">Np_03_0709</strain>
        <strain evidence="15">Np_03_1112</strain>
        <strain evidence="16">Np_04_1112</strain>
        <strain evidence="17">Np_06_0912</strain>
        <strain evidence="18">Np_11_1112</strain>
        <strain evidence="19">Np_12_0912</strain>
        <strain evidence="20">Np_14_0912</strain>
        <strain evidence="21">Np_15_0709</strain>
        <strain evidence="22">Np_15_1112</strain>
        <strain evidence="23">Np_19_1112</strain>
        <strain evidence="24">Np_20_0912</strain>
        <strain evidence="25">Np_23_1112</strain>
        <strain evidence="26">Np_24_1112</strain>
        <strain evidence="27">Np_31_1112</strain>
        <strain evidence="28">Np_33_0912</strain>
        <strain evidence="29">Np_36_1112</strain>
        <strain evidence="30">RW_01_0709</strain>
        <strain evidence="31">RW_02_0113</strain>
        <strain evidence="32">RW_02_0709</strain>
        <strain evidence="33">RW_03_0709</strain>
        <strain evidence="34">RW_08_1112</strain>
        <strain evidence="35">RW_11_0905</strain>
        <strain evidence="36">RW_12_0113</strain>
        <strain evidence="37">RW_12_0709</strain>
        <strain evidence="38">RW_14_1112</strain>
        <strain evidence="39">RW_16_0905</strain>
        <strain evidence="40">RW_17_0113</strain>
        <strain evidence="41">RW_26_0905</strain>
        <strain evidence="42">RW_29_1112</strain>
        <strain evidence="43">RW_30_0905</strain>
        <strain evidence="44">RW_34_0905</strain>
        <strain evidence="45">RW_40_1112</strain>
        <strain evidence="46">Sn_25_0709</strain>
        <strain evidence="47">W1_01_0709</strain>
        <strain evidence="48">W1_01_0910</strain>
        <strain evidence="49">W1_03_0709</strain>
        <strain evidence="50">W1_08_0709</strain>
        <strain evidence="51">W1_09_0709</strain>
        <strain evidence="52">W1_12_0909</strain>
        <strain evidence="53">W1_13_0709</strain>
        <strain evidence="54">W1_16_0709</strain>
        <strain evidence="55">W2_02_0709</strain>
        <strain evidence="56">W2_13_0910</strain>
        <strain evidence="57">W2_14_0910</strain>
        <strain evidence="58">W2_32_0910</strain>
        <strain evidence="59">W2_39_0910</strain>
    </source>
</reference>
<dbReference type="EMBL" id="KX349243">
    <property type="protein sequence ID" value="AOO01191.1"/>
    <property type="molecule type" value="Genomic_DNA"/>
</dbReference>
<evidence type="ECO:0000313" key="59">
    <source>
        <dbReference type="EMBL" id="AOO09970.1"/>
    </source>
</evidence>
<dbReference type="EMBL" id="KX349266">
    <property type="protein sequence ID" value="AOO06111.1"/>
    <property type="molecule type" value="Genomic_DNA"/>
</dbReference>
<dbReference type="Proteomes" id="UP000220874">
    <property type="component" value="Segment"/>
</dbReference>
<dbReference type="Proteomes" id="UP000219893">
    <property type="component" value="Segment"/>
</dbReference>
<evidence type="ECO:0000313" key="30">
    <source>
        <dbReference type="EMBL" id="AOO03758.1"/>
    </source>
</evidence>
<evidence type="ECO:0000313" key="11">
    <source>
        <dbReference type="EMBL" id="AON99694.1"/>
    </source>
</evidence>
<dbReference type="EMBL" id="KX349265">
    <property type="protein sequence ID" value="AOO05897.1"/>
    <property type="molecule type" value="Genomic_DNA"/>
</dbReference>
<dbReference type="EMBL" id="KX349246">
    <property type="protein sequence ID" value="AOO01833.1"/>
    <property type="molecule type" value="Genomic_DNA"/>
</dbReference>
<evidence type="ECO:0000313" key="13">
    <source>
        <dbReference type="EMBL" id="AOO00122.1"/>
    </source>
</evidence>
<dbReference type="Proteomes" id="UP000220437">
    <property type="component" value="Segment"/>
</dbReference>
<dbReference type="EMBL" id="KX349258">
    <property type="protein sequence ID" value="AOO04400.1"/>
    <property type="molecule type" value="Genomic_DNA"/>
</dbReference>
<dbReference type="EMBL" id="KX349276">
    <property type="protein sequence ID" value="AOO08254.1"/>
    <property type="molecule type" value="Genomic_DNA"/>
</dbReference>
<evidence type="ECO:0000313" key="17">
    <source>
        <dbReference type="EMBL" id="AOO00977.1"/>
    </source>
</evidence>
<evidence type="ECO:0000313" key="35">
    <source>
        <dbReference type="EMBL" id="AOO04827.1"/>
    </source>
</evidence>
<dbReference type="Proteomes" id="UP000220628">
    <property type="component" value="Segment"/>
</dbReference>
<dbReference type="EMBL" id="KX349248">
    <property type="protein sequence ID" value="AOO02261.1"/>
    <property type="molecule type" value="Genomic_DNA"/>
</dbReference>
<dbReference type="Proteomes" id="UP000220999">
    <property type="component" value="Segment"/>
</dbReference>
<dbReference type="Proteomes" id="UP000220510">
    <property type="component" value="Genome"/>
</dbReference>
<evidence type="ECO:0000313" key="22">
    <source>
        <dbReference type="EMBL" id="AOO02047.1"/>
    </source>
</evidence>
<dbReference type="EMBL" id="KX349263">
    <property type="protein sequence ID" value="AOO05469.1"/>
    <property type="molecule type" value="Genomic_DNA"/>
</dbReference>
<evidence type="ECO:0000313" key="37">
    <source>
        <dbReference type="EMBL" id="AOO05255.1"/>
    </source>
</evidence>
<evidence type="ECO:0000313" key="34">
    <source>
        <dbReference type="EMBL" id="AOO04614.1"/>
    </source>
</evidence>
<dbReference type="EMBL" id="KX349267">
    <property type="protein sequence ID" value="AOO06324.1"/>
    <property type="molecule type" value="Genomic_DNA"/>
</dbReference>
<dbReference type="Proteomes" id="UP000219978">
    <property type="component" value="Segment"/>
</dbReference>
<evidence type="ECO:0000313" key="62">
    <source>
        <dbReference type="Proteomes" id="UP000220280"/>
    </source>
</evidence>
<dbReference type="EMBL" id="KX349244">
    <property type="protein sequence ID" value="AOO01405.1"/>
    <property type="molecule type" value="Genomic_DNA"/>
</dbReference>
<evidence type="ECO:0000313" key="38">
    <source>
        <dbReference type="EMBL" id="AOO05469.1"/>
    </source>
</evidence>
<dbReference type="EMBL" id="KX349257">
    <property type="protein sequence ID" value="AOO04186.1"/>
    <property type="molecule type" value="Genomic_DNA"/>
</dbReference>
<dbReference type="Proteomes" id="UP000220813">
    <property type="component" value="Segment"/>
</dbReference>
<dbReference type="Proteomes" id="UP000220975">
    <property type="component" value="Segment"/>
</dbReference>
<dbReference type="Proteomes" id="UP000220212">
    <property type="component" value="Segment"/>
</dbReference>
<dbReference type="Proteomes" id="UP000220101">
    <property type="component" value="Segment"/>
</dbReference>
<dbReference type="Proteomes" id="UP000220657">
    <property type="component" value="Segment"/>
</dbReference>
<evidence type="ECO:0000313" key="15">
    <source>
        <dbReference type="EMBL" id="AOO00550.1"/>
    </source>
</evidence>
<dbReference type="Proteomes" id="UP000220326">
    <property type="component" value="Segment"/>
</dbReference>
<evidence type="ECO:0000313" key="24">
    <source>
        <dbReference type="EMBL" id="AOO02474.1"/>
    </source>
</evidence>
<evidence type="ECO:0000313" key="31">
    <source>
        <dbReference type="EMBL" id="AOO03972.1"/>
    </source>
</evidence>
<evidence type="ECO:0000313" key="12">
    <source>
        <dbReference type="EMBL" id="AON99907.1"/>
    </source>
</evidence>
<dbReference type="EMBL" id="KX349231">
    <property type="protein sequence ID" value="AON98622.1"/>
    <property type="molecule type" value="Genomic_DNA"/>
</dbReference>
<dbReference type="Proteomes" id="UP000220815">
    <property type="component" value="Genome"/>
</dbReference>
<evidence type="ECO:0000313" key="8">
    <source>
        <dbReference type="EMBL" id="AON99051.1"/>
    </source>
</evidence>
<dbReference type="Proteomes" id="UP000220556">
    <property type="component" value="Segment"/>
</dbReference>
<evidence type="ECO:0000313" key="61">
    <source>
        <dbReference type="Proteomes" id="UP000219765"/>
    </source>
</evidence>
<dbReference type="Proteomes" id="UP000220656">
    <property type="component" value="Segment"/>
</dbReference>
<dbReference type="EMBL" id="KX349282">
    <property type="protein sequence ID" value="AOO09541.1"/>
    <property type="molecule type" value="Genomic_DNA"/>
</dbReference>
<dbReference type="EMBL" id="KX349270">
    <property type="protein sequence ID" value="AOO06966.1"/>
    <property type="molecule type" value="Genomic_DNA"/>
</dbReference>
<dbReference type="Proteomes" id="UP000220587">
    <property type="component" value="Segment"/>
</dbReference>
<evidence type="ECO:0000313" key="23">
    <source>
        <dbReference type="EMBL" id="AOO02261.1"/>
    </source>
</evidence>
<dbReference type="Proteomes" id="UP000220477">
    <property type="component" value="Segment"/>
</dbReference>
<dbReference type="Proteomes" id="UP000220301">
    <property type="component" value="Segment"/>
</dbReference>
<dbReference type="Proteomes" id="UP000220231">
    <property type="component" value="Segment"/>
</dbReference>
<dbReference type="EMBL" id="KX349273">
    <property type="protein sequence ID" value="AOO07608.1"/>
    <property type="molecule type" value="Genomic_DNA"/>
</dbReference>
<dbReference type="Proteomes" id="UP000220420">
    <property type="component" value="Segment"/>
</dbReference>
<dbReference type="EMBL" id="KX349283">
    <property type="protein sequence ID" value="AOO09755.1"/>
    <property type="molecule type" value="Genomic_DNA"/>
</dbReference>
<dbReference type="EMBL" id="KX349260">
    <property type="protein sequence ID" value="AOO04827.1"/>
    <property type="molecule type" value="Genomic_DNA"/>
</dbReference>
<dbReference type="EMBL" id="KX349272">
    <property type="protein sequence ID" value="AOO07394.1"/>
    <property type="molecule type" value="Genomic_DNA"/>
</dbReference>
<evidence type="ECO:0000313" key="19">
    <source>
        <dbReference type="EMBL" id="AOO01405.1"/>
    </source>
</evidence>
<evidence type="ECO:0000313" key="42">
    <source>
        <dbReference type="EMBL" id="AOO06324.1"/>
    </source>
</evidence>
<dbReference type="Proteomes" id="UP000220257">
    <property type="component" value="Genome"/>
</dbReference>
<dbReference type="Proteomes" id="UP000220290">
    <property type="component" value="Segment"/>
</dbReference>
<dbReference type="EMBL" id="KX349228">
    <property type="protein sequence ID" value="AON97977.1"/>
    <property type="molecule type" value="Genomic_DNA"/>
</dbReference>
<dbReference type="Proteomes" id="UP000219823">
    <property type="component" value="Segment"/>
</dbReference>
<dbReference type="EMBL" id="KX349250">
    <property type="protein sequence ID" value="AOO02688.1"/>
    <property type="molecule type" value="Genomic_DNA"/>
</dbReference>
<dbReference type="Proteomes" id="UP000220375">
    <property type="component" value="Segment"/>
</dbReference>
<evidence type="ECO:0000313" key="50">
    <source>
        <dbReference type="EMBL" id="AOO08039.1"/>
    </source>
</evidence>
<dbReference type="Proteomes" id="UP000220431">
    <property type="component" value="Genome"/>
</dbReference>
<dbReference type="EMBL" id="KX349274">
    <property type="protein sequence ID" value="AOO07824.1"/>
    <property type="molecule type" value="Genomic_DNA"/>
</dbReference>
<dbReference type="Proteomes" id="UP000219810">
    <property type="component" value="Segment"/>
</dbReference>
<dbReference type="EMBL" id="KX349280">
    <property type="protein sequence ID" value="AOO09112.1"/>
    <property type="molecule type" value="Genomic_DNA"/>
</dbReference>
<evidence type="ECO:0000313" key="29">
    <source>
        <dbReference type="EMBL" id="AOO03544.1"/>
    </source>
</evidence>
<dbReference type="Proteomes" id="UP000219740">
    <property type="component" value="Genome"/>
</dbReference>
<dbReference type="EMBL" id="KX349249">
    <property type="protein sequence ID" value="AOO02474.1"/>
    <property type="molecule type" value="Genomic_DNA"/>
</dbReference>
<dbReference type="Proteomes" id="UP000220280">
    <property type="component" value="Segment"/>
</dbReference>
<evidence type="ECO:0000313" key="55">
    <source>
        <dbReference type="EMBL" id="AOO09112.1"/>
    </source>
</evidence>
<dbReference type="EMBL" id="KX349237">
    <property type="protein sequence ID" value="AON99907.1"/>
    <property type="molecule type" value="Genomic_DNA"/>
</dbReference>
<dbReference type="Proteomes" id="UP000220171">
    <property type="component" value="Segment"/>
</dbReference>
<dbReference type="EMBL" id="KX349281">
    <property type="protein sequence ID" value="AOO09327.1"/>
    <property type="molecule type" value="Genomic_DNA"/>
</dbReference>
<dbReference type="EMBL" id="KX349262">
    <property type="protein sequence ID" value="AOO05255.1"/>
    <property type="molecule type" value="Genomic_DNA"/>
</dbReference>
<dbReference type="EMBL" id="KX349251">
    <property type="protein sequence ID" value="AOO02902.1"/>
    <property type="molecule type" value="Genomic_DNA"/>
</dbReference>
<dbReference type="EMBL" id="KX349227">
    <property type="protein sequence ID" value="AON97763.1"/>
    <property type="molecule type" value="Genomic_DNA"/>
</dbReference>
<evidence type="ECO:0000313" key="33">
    <source>
        <dbReference type="EMBL" id="AOO04400.1"/>
    </source>
</evidence>
<dbReference type="EMBL" id="KX349264">
    <property type="protein sequence ID" value="AOO05683.1"/>
    <property type="molecule type" value="Genomic_DNA"/>
</dbReference>
<evidence type="ECO:0000313" key="27">
    <source>
        <dbReference type="EMBL" id="AOO03116.1"/>
    </source>
</evidence>
<dbReference type="Proteomes" id="UP000219765">
    <property type="component" value="Segment"/>
</dbReference>
<evidence type="ECO:0000313" key="41">
    <source>
        <dbReference type="EMBL" id="AOO06111.1"/>
    </source>
</evidence>
<dbReference type="Proteomes" id="UP000219918">
    <property type="component" value="Segment"/>
</dbReference>
<dbReference type="Proteomes" id="UP000220287">
    <property type="component" value="Segment"/>
</dbReference>
<dbReference type="EMBL" id="KX349234">
    <property type="protein sequence ID" value="AON99265.1"/>
    <property type="molecule type" value="Genomic_DNA"/>
</dbReference>
<dbReference type="Proteomes" id="UP000220968">
    <property type="component" value="Segment"/>
</dbReference>
<dbReference type="EMBL" id="KX349268">
    <property type="protein sequence ID" value="AOO06538.1"/>
    <property type="molecule type" value="Genomic_DNA"/>
</dbReference>
<dbReference type="EMBL" id="KX349229">
    <property type="protein sequence ID" value="AON98191.1"/>
    <property type="molecule type" value="Genomic_DNA"/>
</dbReference>
<dbReference type="EMBL" id="KX349255">
    <property type="protein sequence ID" value="AOO03758.1"/>
    <property type="molecule type" value="Genomic_DNA"/>
</dbReference>
<dbReference type="Proteomes" id="UP000220084">
    <property type="component" value="Segment"/>
</dbReference>
<proteinExistence type="predicted"/>
<evidence type="ECO:0000313" key="53">
    <source>
        <dbReference type="EMBL" id="AOO08683.1"/>
    </source>
</evidence>
<evidence type="ECO:0000313" key="4">
    <source>
        <dbReference type="EMBL" id="AON98191.1"/>
    </source>
</evidence>
<dbReference type="EMBL" id="KX349275">
    <property type="protein sequence ID" value="AOO08039.1"/>
    <property type="molecule type" value="Genomic_DNA"/>
</dbReference>
<name>A0A1D7RRI0_9CAUD</name>
<evidence type="ECO:0000313" key="16">
    <source>
        <dbReference type="EMBL" id="AOO00763.1"/>
    </source>
</evidence>
<dbReference type="Proteomes" id="UP000220878">
    <property type="component" value="Genome"/>
</dbReference>
<evidence type="ECO:0000313" key="54">
    <source>
        <dbReference type="EMBL" id="AOO08898.1"/>
    </source>
</evidence>
<evidence type="ECO:0000313" key="36">
    <source>
        <dbReference type="EMBL" id="AOO05041.1"/>
    </source>
</evidence>
<evidence type="ECO:0000313" key="39">
    <source>
        <dbReference type="EMBL" id="AOO05683.1"/>
    </source>
</evidence>
<dbReference type="EMBL" id="KX349240">
    <property type="protein sequence ID" value="AOO00550.1"/>
    <property type="molecule type" value="Genomic_DNA"/>
</dbReference>
<dbReference type="EMBL" id="KX349256">
    <property type="protein sequence ID" value="AOO03972.1"/>
    <property type="molecule type" value="Genomic_DNA"/>
</dbReference>
<dbReference type="EMBL" id="KX349279">
    <property type="protein sequence ID" value="AOO08898.1"/>
    <property type="molecule type" value="Genomic_DNA"/>
</dbReference>
<gene>
    <name evidence="1" type="ORF">Fa020709_036</name>
    <name evidence="2" type="ORF">Fa100709_036</name>
    <name evidence="3" type="ORF">Fa240709_036</name>
    <name evidence="4" type="ORF">LIS011010_036</name>
    <name evidence="5" type="ORF">LIS021013_037</name>
    <name evidence="6" type="ORF">LIS061010_037</name>
    <name evidence="7" type="ORF">LIS091010_036</name>
    <name evidence="8" type="ORF">LIS111010_036</name>
    <name evidence="9" type="ORF">LIS121010_036</name>
    <name evidence="10" type="ORF">LIS141013_036</name>
    <name evidence="11" type="ORF">NJ_05_1013_036</name>
    <name evidence="12" type="ORF">Np010709_036</name>
    <name evidence="13" type="ORF">Np011112_036</name>
    <name evidence="14" type="ORF">Np030709_036</name>
    <name evidence="15" type="ORF">Np031112_036</name>
    <name evidence="16" type="ORF">Np041112_036</name>
    <name evidence="17" type="ORF">Np060912_036</name>
    <name evidence="18" type="ORF">Np111112_036</name>
    <name evidence="19" type="ORF">Np120912_036</name>
    <name evidence="20" type="ORF">Np140912_036</name>
    <name evidence="21" type="ORF">Np150709_036</name>
    <name evidence="22" type="ORF">Np151112_036</name>
    <name evidence="23" type="ORF">Np191112_036</name>
    <name evidence="24" type="ORF">Np200912_036</name>
    <name evidence="25" type="ORF">Np231112_036</name>
    <name evidence="26" type="ORF">Np241112_036</name>
    <name evidence="27" type="ORF">Np311112_036</name>
    <name evidence="28" type="ORF">Np330912_036</name>
    <name evidence="29" type="ORF">Np361112_036</name>
    <name evidence="30" type="ORF">RW010709_036</name>
    <name evidence="31" type="ORF">RW020113_036</name>
    <name evidence="32" type="ORF">RW020709_036</name>
    <name evidence="33" type="ORF">RW030709_036</name>
    <name evidence="34" type="ORF">RW081112_036</name>
    <name evidence="35" type="ORF">RW110905_036</name>
    <name evidence="36" type="ORF">RW120113_036</name>
    <name evidence="37" type="ORF">RW120709_036</name>
    <name evidence="38" type="ORF">RW141112_036</name>
    <name evidence="39" type="ORF">RW160905_036</name>
    <name evidence="40" type="ORF">RW170113_036</name>
    <name evidence="41" type="ORF">RW260905_036</name>
    <name evidence="42" type="ORF">RW291112_036</name>
    <name evidence="43" type="ORF">RW300905_036</name>
    <name evidence="44" type="ORF">RW340905_036</name>
    <name evidence="45" type="ORF">RW401112_036</name>
    <name evidence="46" type="ORF">Sn250709_036</name>
    <name evidence="47" type="ORF">W1010709_036</name>
    <name evidence="48" type="ORF">W1010910_036</name>
    <name evidence="49" type="ORF">W1030709_037</name>
    <name evidence="50" type="ORF">W1080709_036</name>
    <name evidence="51" type="ORF">W1090709_036</name>
    <name evidence="52" type="ORF">W1120909_036</name>
    <name evidence="53" type="ORF">W1130709_036</name>
    <name evidence="54" type="ORF">W1160709_036</name>
    <name evidence="55" type="ORF">W2020709_036</name>
    <name evidence="56" type="ORF">W2130910_036</name>
    <name evidence="57" type="ORF">W2140910_036</name>
    <name evidence="58" type="ORF">W2320910_036</name>
    <name evidence="59" type="ORF">W2390910_036</name>
</gene>
<dbReference type="Proteomes" id="UP000220799">
    <property type="component" value="Segment"/>
</dbReference>